<dbReference type="AlphaFoldDB" id="A0A543J139"/>
<dbReference type="EMBL" id="VFPQ01000001">
    <property type="protein sequence ID" value="TQM76546.1"/>
    <property type="molecule type" value="Genomic_DNA"/>
</dbReference>
<evidence type="ECO:0000313" key="3">
    <source>
        <dbReference type="Proteomes" id="UP000319213"/>
    </source>
</evidence>
<evidence type="ECO:0000256" key="1">
    <source>
        <dbReference type="SAM" id="MobiDB-lite"/>
    </source>
</evidence>
<proteinExistence type="predicted"/>
<evidence type="ECO:0000313" key="2">
    <source>
        <dbReference type="EMBL" id="TQM76546.1"/>
    </source>
</evidence>
<keyword evidence="3" id="KW-1185">Reference proteome</keyword>
<gene>
    <name evidence="2" type="ORF">FHX40_3290</name>
</gene>
<sequence length="279" mass="29328">MPCARPSSRGSPADAVRPAVRDPRRGDPPPTAGPIRRPAGSGGHHVGVRGRVAKEKGGGIRAARGPCVRSRSRRAVRAADHAAPRRAARGGRRAAVVRERRARRRSRGSRTDSAGAVVGDRPEVGVWSRRRRERVAPVRVSPEFAGGVPAPWATGPDRTASWGTGGGHSGQVSRVRRSRAPTGHRGCAGDGPDAVVHDPRFPTSPEEPRRDSGTAGEEAAHVPAVRRGRPDAPARTAPRPGVAAGWGLPRPGRTHAAPVRLSVPSPGPRSAWRARARPG</sequence>
<feature type="region of interest" description="Disordered" evidence="1">
    <location>
        <begin position="143"/>
        <end position="279"/>
    </location>
</feature>
<dbReference type="Proteomes" id="UP000319213">
    <property type="component" value="Unassembled WGS sequence"/>
</dbReference>
<name>A0A543J139_9ACTN</name>
<feature type="region of interest" description="Disordered" evidence="1">
    <location>
        <begin position="1"/>
        <end position="117"/>
    </location>
</feature>
<feature type="compositionally biased region" description="Low complexity" evidence="1">
    <location>
        <begin position="231"/>
        <end position="240"/>
    </location>
</feature>
<accession>A0A543J139</accession>
<feature type="compositionally biased region" description="Basic and acidic residues" evidence="1">
    <location>
        <begin position="195"/>
        <end position="212"/>
    </location>
</feature>
<protein>
    <submittedName>
        <fullName evidence="2">Uncharacterized protein</fullName>
    </submittedName>
</protein>
<comment type="caution">
    <text evidence="2">The sequence shown here is derived from an EMBL/GenBank/DDBJ whole genome shotgun (WGS) entry which is preliminary data.</text>
</comment>
<organism evidence="2 3">
    <name type="scientific">Thermopolyspora flexuosa</name>
    <dbReference type="NCBI Taxonomy" id="103836"/>
    <lineage>
        <taxon>Bacteria</taxon>
        <taxon>Bacillati</taxon>
        <taxon>Actinomycetota</taxon>
        <taxon>Actinomycetes</taxon>
        <taxon>Streptosporangiales</taxon>
        <taxon>Streptosporangiaceae</taxon>
        <taxon>Thermopolyspora</taxon>
    </lineage>
</organism>
<reference evidence="2 3" key="1">
    <citation type="submission" date="2019-06" db="EMBL/GenBank/DDBJ databases">
        <title>Sequencing the genomes of 1000 actinobacteria strains.</title>
        <authorList>
            <person name="Klenk H.-P."/>
        </authorList>
    </citation>
    <scope>NUCLEOTIDE SEQUENCE [LARGE SCALE GENOMIC DNA]</scope>
    <source>
        <strain evidence="2 3">DSM 43186</strain>
    </source>
</reference>